<proteinExistence type="predicted"/>
<dbReference type="SUPFAM" id="SSF47413">
    <property type="entry name" value="lambda repressor-like DNA-binding domains"/>
    <property type="match status" value="1"/>
</dbReference>
<dbReference type="Gene3D" id="1.10.260.40">
    <property type="entry name" value="lambda repressor-like DNA-binding domains"/>
    <property type="match status" value="1"/>
</dbReference>
<evidence type="ECO:0000259" key="1">
    <source>
        <dbReference type="PROSITE" id="PS50943"/>
    </source>
</evidence>
<dbReference type="Pfam" id="PF01381">
    <property type="entry name" value="HTH_3"/>
    <property type="match status" value="1"/>
</dbReference>
<dbReference type="Proteomes" id="UP000715441">
    <property type="component" value="Unassembled WGS sequence"/>
</dbReference>
<accession>A0ABX1J0M4</accession>
<dbReference type="PROSITE" id="PS50943">
    <property type="entry name" value="HTH_CROC1"/>
    <property type="match status" value="1"/>
</dbReference>
<dbReference type="CDD" id="cd00093">
    <property type="entry name" value="HTH_XRE"/>
    <property type="match status" value="1"/>
</dbReference>
<dbReference type="InterPro" id="IPR010982">
    <property type="entry name" value="Lambda_DNA-bd_dom_sf"/>
</dbReference>
<dbReference type="RefSeq" id="WP_168514155.1">
    <property type="nucleotide sequence ID" value="NZ_JAAXLS010000005.1"/>
</dbReference>
<feature type="domain" description="HTH cro/C1-type" evidence="1">
    <location>
        <begin position="34"/>
        <end position="78"/>
    </location>
</feature>
<reference evidence="2 3" key="1">
    <citation type="submission" date="2020-04" db="EMBL/GenBank/DDBJ databases">
        <title>Novel species.</title>
        <authorList>
            <person name="Teo W.F.A."/>
            <person name="Lipun K."/>
            <person name="Srisuk N."/>
            <person name="Duangmal K."/>
        </authorList>
    </citation>
    <scope>NUCLEOTIDE SEQUENCE [LARGE SCALE GENOMIC DNA]</scope>
    <source>
        <strain evidence="2 3">K13G38</strain>
    </source>
</reference>
<organism evidence="2 3">
    <name type="scientific">Amycolatopsis acididurans</name>
    <dbReference type="NCBI Taxonomy" id="2724524"/>
    <lineage>
        <taxon>Bacteria</taxon>
        <taxon>Bacillati</taxon>
        <taxon>Actinomycetota</taxon>
        <taxon>Actinomycetes</taxon>
        <taxon>Pseudonocardiales</taxon>
        <taxon>Pseudonocardiaceae</taxon>
        <taxon>Amycolatopsis</taxon>
    </lineage>
</organism>
<evidence type="ECO:0000313" key="3">
    <source>
        <dbReference type="Proteomes" id="UP000715441"/>
    </source>
</evidence>
<comment type="caution">
    <text evidence="2">The sequence shown here is derived from an EMBL/GenBank/DDBJ whole genome shotgun (WGS) entry which is preliminary data.</text>
</comment>
<protein>
    <submittedName>
        <fullName evidence="2">Helix-turn-helix transcriptional regulator</fullName>
    </submittedName>
</protein>
<dbReference type="SMART" id="SM00530">
    <property type="entry name" value="HTH_XRE"/>
    <property type="match status" value="1"/>
</dbReference>
<gene>
    <name evidence="2" type="ORF">HFP15_10570</name>
</gene>
<dbReference type="InterPro" id="IPR001387">
    <property type="entry name" value="Cro/C1-type_HTH"/>
</dbReference>
<dbReference type="EMBL" id="JAAXLS010000005">
    <property type="protein sequence ID" value="NKQ53325.1"/>
    <property type="molecule type" value="Genomic_DNA"/>
</dbReference>
<keyword evidence="3" id="KW-1185">Reference proteome</keyword>
<name>A0ABX1J0M4_9PSEU</name>
<evidence type="ECO:0000313" key="2">
    <source>
        <dbReference type="EMBL" id="NKQ53325.1"/>
    </source>
</evidence>
<sequence>MDELDELLGFDESNPQQVLARDLTEEDYKWVRELVELRKRRGLSQTELGRLMGRTQSVVSDIESMTSDPRLSTLRRYALAVGAHIRHEVADAELSFTVKVPRNVHHVDAKHEPDLPRTHEAVQGWATVATRSAVKGRPINVRRGRVEVGV</sequence>